<dbReference type="GO" id="GO:0009247">
    <property type="term" value="P:glycolipid biosynthetic process"/>
    <property type="evidence" value="ECO:0007669"/>
    <property type="project" value="UniProtKB-ARBA"/>
</dbReference>
<evidence type="ECO:0000256" key="4">
    <source>
        <dbReference type="ARBA" id="ARBA00022679"/>
    </source>
</evidence>
<keyword evidence="5" id="KW-0472">Membrane</keyword>
<dbReference type="Pfam" id="PF03279">
    <property type="entry name" value="Lip_A_acyltrans"/>
    <property type="match status" value="1"/>
</dbReference>
<organism evidence="8 9">
    <name type="scientific">Agaricicola taiwanensis</name>
    <dbReference type="NCBI Taxonomy" id="591372"/>
    <lineage>
        <taxon>Bacteria</taxon>
        <taxon>Pseudomonadati</taxon>
        <taxon>Pseudomonadota</taxon>
        <taxon>Alphaproteobacteria</taxon>
        <taxon>Rhodobacterales</taxon>
        <taxon>Paracoccaceae</taxon>
        <taxon>Agaricicola</taxon>
    </lineage>
</organism>
<protein>
    <submittedName>
        <fullName evidence="8">Lauroyl acyltransferase</fullName>
    </submittedName>
</protein>
<name>A0A8J3DW73_9RHOB</name>
<evidence type="ECO:0000313" key="8">
    <source>
        <dbReference type="EMBL" id="GGE45817.1"/>
    </source>
</evidence>
<evidence type="ECO:0000256" key="3">
    <source>
        <dbReference type="ARBA" id="ARBA00022519"/>
    </source>
</evidence>
<proteinExistence type="predicted"/>
<dbReference type="RefSeq" id="WP_188409936.1">
    <property type="nucleotide sequence ID" value="NZ_BMCP01000002.1"/>
</dbReference>
<keyword evidence="2" id="KW-1003">Cell membrane</keyword>
<comment type="caution">
    <text evidence="8">The sequence shown here is derived from an EMBL/GenBank/DDBJ whole genome shotgun (WGS) entry which is preliminary data.</text>
</comment>
<reference evidence="8" key="2">
    <citation type="submission" date="2020-09" db="EMBL/GenBank/DDBJ databases">
        <authorList>
            <person name="Sun Q."/>
            <person name="Sedlacek I."/>
        </authorList>
    </citation>
    <scope>NUCLEOTIDE SEQUENCE</scope>
    <source>
        <strain evidence="8">CCM 7684</strain>
    </source>
</reference>
<evidence type="ECO:0000256" key="2">
    <source>
        <dbReference type="ARBA" id="ARBA00022475"/>
    </source>
</evidence>
<reference evidence="8" key="1">
    <citation type="journal article" date="2014" name="Int. J. Syst. Evol. Microbiol.">
        <title>Complete genome sequence of Corynebacterium casei LMG S-19264T (=DSM 44701T), isolated from a smear-ripened cheese.</title>
        <authorList>
            <consortium name="US DOE Joint Genome Institute (JGI-PGF)"/>
            <person name="Walter F."/>
            <person name="Albersmeier A."/>
            <person name="Kalinowski J."/>
            <person name="Ruckert C."/>
        </authorList>
    </citation>
    <scope>NUCLEOTIDE SEQUENCE</scope>
    <source>
        <strain evidence="8">CCM 7684</strain>
    </source>
</reference>
<dbReference type="PANTHER" id="PTHR30606">
    <property type="entry name" value="LIPID A BIOSYNTHESIS LAUROYL ACYLTRANSFERASE"/>
    <property type="match status" value="1"/>
</dbReference>
<feature type="region of interest" description="Disordered" evidence="7">
    <location>
        <begin position="1"/>
        <end position="20"/>
    </location>
</feature>
<evidence type="ECO:0000313" key="9">
    <source>
        <dbReference type="Proteomes" id="UP000602745"/>
    </source>
</evidence>
<keyword evidence="4" id="KW-0808">Transferase</keyword>
<evidence type="ECO:0000256" key="7">
    <source>
        <dbReference type="SAM" id="MobiDB-lite"/>
    </source>
</evidence>
<dbReference type="PANTHER" id="PTHR30606:SF9">
    <property type="entry name" value="LIPID A BIOSYNTHESIS LAUROYLTRANSFERASE"/>
    <property type="match status" value="1"/>
</dbReference>
<accession>A0A8J3DW73</accession>
<dbReference type="EMBL" id="BMCP01000002">
    <property type="protein sequence ID" value="GGE45817.1"/>
    <property type="molecule type" value="Genomic_DNA"/>
</dbReference>
<sequence>MNQNPHPTTGEDAAALAARRTRKRYLRKHHPKGWRKTLRDLRYRLEYLGFLGVRGLLRMLGLEQSSRLSGAIWRHIAPHTSRHTRALRHLALAFPEKSDAERETIARSMWDNLGQVMGEALLLDHIIADPDRVRLADEQALEPIHRTGGQGVVVSMHYGNWELVSCPAGAQGFKLAGAYQRVLNPLIEQAVIKMRQPIYFGGLHSKGTGAAGRLMDWVREGNLIGVLADQRHVRGIDVPFFGHPAPSNTFPAMVARHLGVPLLAARTLRGEKVHFEVEAVEIPVPQTDDKDADIAAATAAIHATFERWIRERPDQWMWAHRRWG</sequence>
<evidence type="ECO:0000256" key="1">
    <source>
        <dbReference type="ARBA" id="ARBA00004533"/>
    </source>
</evidence>
<gene>
    <name evidence="8" type="ORF">GCM10007276_23820</name>
</gene>
<keyword evidence="6 8" id="KW-0012">Acyltransferase</keyword>
<dbReference type="GO" id="GO:0005886">
    <property type="term" value="C:plasma membrane"/>
    <property type="evidence" value="ECO:0007669"/>
    <property type="project" value="UniProtKB-SubCell"/>
</dbReference>
<dbReference type="CDD" id="cd07984">
    <property type="entry name" value="LPLAT_LABLAT-like"/>
    <property type="match status" value="1"/>
</dbReference>
<keyword evidence="9" id="KW-1185">Reference proteome</keyword>
<evidence type="ECO:0000256" key="5">
    <source>
        <dbReference type="ARBA" id="ARBA00023136"/>
    </source>
</evidence>
<comment type="subcellular location">
    <subcellularLocation>
        <location evidence="1">Cell inner membrane</location>
    </subcellularLocation>
</comment>
<dbReference type="InterPro" id="IPR004960">
    <property type="entry name" value="LipA_acyltrans"/>
</dbReference>
<dbReference type="Proteomes" id="UP000602745">
    <property type="component" value="Unassembled WGS sequence"/>
</dbReference>
<evidence type="ECO:0000256" key="6">
    <source>
        <dbReference type="ARBA" id="ARBA00023315"/>
    </source>
</evidence>
<dbReference type="AlphaFoldDB" id="A0A8J3DW73"/>
<keyword evidence="3" id="KW-0997">Cell inner membrane</keyword>
<dbReference type="GO" id="GO:0016746">
    <property type="term" value="F:acyltransferase activity"/>
    <property type="evidence" value="ECO:0007669"/>
    <property type="project" value="UniProtKB-KW"/>
</dbReference>